<dbReference type="Proteomes" id="UP000036166">
    <property type="component" value="Unassembled WGS sequence"/>
</dbReference>
<dbReference type="Gene3D" id="1.10.3190.10">
    <property type="entry name" value="yfbu gene product, domain 2"/>
    <property type="match status" value="1"/>
</dbReference>
<dbReference type="EMBL" id="LFJV01000078">
    <property type="protein sequence ID" value="KMM31956.1"/>
    <property type="molecule type" value="Genomic_DNA"/>
</dbReference>
<evidence type="ECO:0000313" key="1">
    <source>
        <dbReference type="EMBL" id="KMM31956.1"/>
    </source>
</evidence>
<dbReference type="InterPro" id="IPR005587">
    <property type="entry name" value="UPF0304_YfbU"/>
</dbReference>
<feature type="non-terminal residue" evidence="1">
    <location>
        <position position="94"/>
    </location>
</feature>
<gene>
    <name evidence="1" type="ORF">ACM15_20090</name>
</gene>
<dbReference type="SUPFAM" id="SSF116960">
    <property type="entry name" value="YfbU-like"/>
    <property type="match status" value="1"/>
</dbReference>
<dbReference type="InterPro" id="IPR023146">
    <property type="entry name" value="YfbU_alpha-helical_sf"/>
</dbReference>
<dbReference type="AlphaFoldDB" id="A0A0J6C6M0"/>
<name>A0A0J6C6M0_9BACT</name>
<protein>
    <submittedName>
        <fullName evidence="1">Uncharacterized protein</fullName>
    </submittedName>
</protein>
<evidence type="ECO:0000313" key="2">
    <source>
        <dbReference type="Proteomes" id="UP000036166"/>
    </source>
</evidence>
<accession>A0A0J6C6M0</accession>
<dbReference type="Pfam" id="PF03887">
    <property type="entry name" value="YfbU"/>
    <property type="match status" value="1"/>
</dbReference>
<organism evidence="1 2">
    <name type="scientific">Parabacteroides goldsteinii</name>
    <dbReference type="NCBI Taxonomy" id="328812"/>
    <lineage>
        <taxon>Bacteria</taxon>
        <taxon>Pseudomonadati</taxon>
        <taxon>Bacteroidota</taxon>
        <taxon>Bacteroidia</taxon>
        <taxon>Bacteroidales</taxon>
        <taxon>Tannerellaceae</taxon>
        <taxon>Parabacteroides</taxon>
    </lineage>
</organism>
<dbReference type="PATRIC" id="fig|328812.4.peg.5171"/>
<sequence>MYRGLIFSALQINETDIVNKVKFRGFDFNDNLEARMASYARYFVFDLRRYDEIKTNSNGDFSSHMIMQNKYQRMLSIWKEYEYMVRYHLSKEQI</sequence>
<proteinExistence type="predicted"/>
<reference evidence="1 2" key="1">
    <citation type="submission" date="2015-06" db="EMBL/GenBank/DDBJ databases">
        <title>Draft Genome Sequence of Parabacteroides goldsteinii with Putative Novel Metallo-Beta-Lactamases Isolated from a Blood Culture from a Human Patient.</title>
        <authorList>
            <person name="Krogh T.J."/>
            <person name="Agergaard C.N."/>
            <person name="Moller-Jensen J."/>
            <person name="Justesen U.S."/>
        </authorList>
    </citation>
    <scope>NUCLEOTIDE SEQUENCE [LARGE SCALE GENOMIC DNA]</scope>
    <source>
        <strain evidence="1 2">910340</strain>
    </source>
</reference>
<comment type="caution">
    <text evidence="1">The sequence shown here is derived from an EMBL/GenBank/DDBJ whole genome shotgun (WGS) entry which is preliminary data.</text>
</comment>